<organism evidence="1">
    <name type="scientific">Arion vulgaris</name>
    <dbReference type="NCBI Taxonomy" id="1028688"/>
    <lineage>
        <taxon>Eukaryota</taxon>
        <taxon>Metazoa</taxon>
        <taxon>Spiralia</taxon>
        <taxon>Lophotrochozoa</taxon>
        <taxon>Mollusca</taxon>
        <taxon>Gastropoda</taxon>
        <taxon>Heterobranchia</taxon>
        <taxon>Euthyneura</taxon>
        <taxon>Panpulmonata</taxon>
        <taxon>Eupulmonata</taxon>
        <taxon>Stylommatophora</taxon>
        <taxon>Helicina</taxon>
        <taxon>Arionoidea</taxon>
        <taxon>Arionidae</taxon>
        <taxon>Arion</taxon>
    </lineage>
</organism>
<dbReference type="AlphaFoldDB" id="A0A0B6YU15"/>
<proteinExistence type="predicted"/>
<accession>A0A0B6YU15</accession>
<evidence type="ECO:0000313" key="1">
    <source>
        <dbReference type="EMBL" id="CEK59759.1"/>
    </source>
</evidence>
<protein>
    <submittedName>
        <fullName evidence="1">Uncharacterized protein</fullName>
    </submittedName>
</protein>
<sequence length="70" mass="7979">MWLDEELYVTAEIIRTALKTSGSTASGPDGIRYKDIADLSNDDMEDLVKEFNVSIKNGTIREEWLHSYLL</sequence>
<name>A0A0B6YU15_9EUPU</name>
<feature type="non-terminal residue" evidence="1">
    <location>
        <position position="70"/>
    </location>
</feature>
<reference evidence="1" key="1">
    <citation type="submission" date="2014-12" db="EMBL/GenBank/DDBJ databases">
        <title>Insight into the proteome of Arion vulgaris.</title>
        <authorList>
            <person name="Aradska J."/>
            <person name="Bulat T."/>
            <person name="Smidak R."/>
            <person name="Sarate P."/>
            <person name="Gangsoo J."/>
            <person name="Sialana F."/>
            <person name="Bilban M."/>
            <person name="Lubec G."/>
        </authorList>
    </citation>
    <scope>NUCLEOTIDE SEQUENCE</scope>
    <source>
        <tissue evidence="1">Skin</tissue>
    </source>
</reference>
<dbReference type="EMBL" id="HACG01012894">
    <property type="protein sequence ID" value="CEK59759.1"/>
    <property type="molecule type" value="Transcribed_RNA"/>
</dbReference>
<gene>
    <name evidence="1" type="primary">ORF37333</name>
</gene>